<dbReference type="Proteomes" id="UP000095255">
    <property type="component" value="Unassembled WGS sequence"/>
</dbReference>
<feature type="transmembrane region" description="Helical" evidence="7">
    <location>
        <begin position="66"/>
        <end position="86"/>
    </location>
</feature>
<evidence type="ECO:0000259" key="8">
    <source>
        <dbReference type="PROSITE" id="PS50850"/>
    </source>
</evidence>
<feature type="transmembrane region" description="Helical" evidence="7">
    <location>
        <begin position="7"/>
        <end position="27"/>
    </location>
</feature>
<dbReference type="OrthoDB" id="1650886at2"/>
<dbReference type="Gene3D" id="1.20.1250.20">
    <property type="entry name" value="MFS general substrate transporter like domains"/>
    <property type="match status" value="2"/>
</dbReference>
<keyword evidence="4 7" id="KW-0812">Transmembrane</keyword>
<dbReference type="SUPFAM" id="SSF103473">
    <property type="entry name" value="MFS general substrate transporter"/>
    <property type="match status" value="1"/>
</dbReference>
<dbReference type="Pfam" id="PF12832">
    <property type="entry name" value="MFS_1_like"/>
    <property type="match status" value="1"/>
</dbReference>
<name>A0A1E5L3G6_9FIRM</name>
<keyword evidence="10" id="KW-1185">Reference proteome</keyword>
<evidence type="ECO:0000256" key="3">
    <source>
        <dbReference type="ARBA" id="ARBA00022475"/>
    </source>
</evidence>
<feature type="transmembrane region" description="Helical" evidence="7">
    <location>
        <begin position="194"/>
        <end position="213"/>
    </location>
</feature>
<dbReference type="EMBL" id="MJAT01000037">
    <property type="protein sequence ID" value="OEH84611.1"/>
    <property type="molecule type" value="Genomic_DNA"/>
</dbReference>
<dbReference type="InterPro" id="IPR036259">
    <property type="entry name" value="MFS_trans_sf"/>
</dbReference>
<evidence type="ECO:0000313" key="9">
    <source>
        <dbReference type="EMBL" id="OEH84611.1"/>
    </source>
</evidence>
<feature type="transmembrane region" description="Helical" evidence="7">
    <location>
        <begin position="320"/>
        <end position="344"/>
    </location>
</feature>
<feature type="transmembrane region" description="Helical" evidence="7">
    <location>
        <begin position="350"/>
        <end position="374"/>
    </location>
</feature>
<dbReference type="InterPro" id="IPR024989">
    <property type="entry name" value="MFS_assoc_dom"/>
</dbReference>
<accession>A0A1E5L3G6</accession>
<protein>
    <recommendedName>
        <fullName evidence="8">Major facilitator superfamily (MFS) profile domain-containing protein</fullName>
    </recommendedName>
</protein>
<comment type="subcellular location">
    <subcellularLocation>
        <location evidence="1">Cell membrane</location>
        <topology evidence="1">Multi-pass membrane protein</topology>
    </subcellularLocation>
</comment>
<evidence type="ECO:0000256" key="4">
    <source>
        <dbReference type="ARBA" id="ARBA00022692"/>
    </source>
</evidence>
<dbReference type="InterPro" id="IPR020846">
    <property type="entry name" value="MFS_dom"/>
</dbReference>
<keyword evidence="2" id="KW-0813">Transport</keyword>
<organism evidence="9 10">
    <name type="scientific">Desulfuribacillus stibiiarsenatis</name>
    <dbReference type="NCBI Taxonomy" id="1390249"/>
    <lineage>
        <taxon>Bacteria</taxon>
        <taxon>Bacillati</taxon>
        <taxon>Bacillota</taxon>
        <taxon>Desulfuribacillia</taxon>
        <taxon>Desulfuribacillales</taxon>
        <taxon>Desulfuribacillaceae</taxon>
        <taxon>Desulfuribacillus</taxon>
    </lineage>
</organism>
<dbReference type="PANTHER" id="PTHR23522">
    <property type="entry name" value="BLL5896 PROTEIN"/>
    <property type="match status" value="1"/>
</dbReference>
<proteinExistence type="predicted"/>
<dbReference type="PROSITE" id="PS50850">
    <property type="entry name" value="MFS"/>
    <property type="match status" value="1"/>
</dbReference>
<gene>
    <name evidence="9" type="ORF">BHU72_08940</name>
</gene>
<evidence type="ECO:0000256" key="6">
    <source>
        <dbReference type="ARBA" id="ARBA00023136"/>
    </source>
</evidence>
<evidence type="ECO:0000313" key="10">
    <source>
        <dbReference type="Proteomes" id="UP000095255"/>
    </source>
</evidence>
<evidence type="ECO:0000256" key="1">
    <source>
        <dbReference type="ARBA" id="ARBA00004651"/>
    </source>
</evidence>
<dbReference type="GO" id="GO:0015213">
    <property type="term" value="F:uridine transmembrane transporter activity"/>
    <property type="evidence" value="ECO:0007669"/>
    <property type="project" value="TreeGrafter"/>
</dbReference>
<feature type="transmembrane region" description="Helical" evidence="7">
    <location>
        <begin position="282"/>
        <end position="308"/>
    </location>
</feature>
<dbReference type="RefSeq" id="WP_069703038.1">
    <property type="nucleotide sequence ID" value="NZ_MJAT01000037.1"/>
</dbReference>
<keyword evidence="3" id="KW-1003">Cell membrane</keyword>
<feature type="transmembrane region" description="Helical" evidence="7">
    <location>
        <begin position="219"/>
        <end position="241"/>
    </location>
</feature>
<feature type="transmembrane region" description="Helical" evidence="7">
    <location>
        <begin position="153"/>
        <end position="173"/>
    </location>
</feature>
<comment type="caution">
    <text evidence="9">The sequence shown here is derived from an EMBL/GenBank/DDBJ whole genome shotgun (WGS) entry which is preliminary data.</text>
</comment>
<evidence type="ECO:0000256" key="7">
    <source>
        <dbReference type="SAM" id="Phobius"/>
    </source>
</evidence>
<dbReference type="GO" id="GO:0015212">
    <property type="term" value="F:cytidine transmembrane transporter activity"/>
    <property type="evidence" value="ECO:0007669"/>
    <property type="project" value="TreeGrafter"/>
</dbReference>
<feature type="transmembrane region" description="Helical" evidence="7">
    <location>
        <begin position="130"/>
        <end position="147"/>
    </location>
</feature>
<dbReference type="PANTHER" id="PTHR23522:SF4">
    <property type="entry name" value="NUCLEOSIDE PERMEASE NUPG-RELATED"/>
    <property type="match status" value="1"/>
</dbReference>
<dbReference type="GO" id="GO:0005886">
    <property type="term" value="C:plasma membrane"/>
    <property type="evidence" value="ECO:0007669"/>
    <property type="project" value="UniProtKB-SubCell"/>
</dbReference>
<feature type="transmembrane region" description="Helical" evidence="7">
    <location>
        <begin position="33"/>
        <end position="54"/>
    </location>
</feature>
<dbReference type="STRING" id="1390249.BHU72_08940"/>
<dbReference type="AlphaFoldDB" id="A0A1E5L3G6"/>
<sequence>MNRLFISYNWLLFFGIGSLYPLLAIYLEEVGLSGAQIGVILSIGPIVTIFAQPFWGYLSDRFQRPIGVITLTATLSAITVLGYLLLNHYIHFIVVAVLLALFHSPLVPISDSITLGYVKKHGVPFGNIRLWGAIGFALAVWITGFLMEFTFSGIIFYVFSIVLILTAILARWLPNEAEYVRTNFKQGISKLFRLPAYCLLLISTFLIFGAVHANNFYFGIYYTSIGGTVAGVGVVFLLAAGSEAPVMRIANYYISKFGLANILIFASSIGALRWFFFSMEPSSLWVVVVSISQGISVGLFIPASVMLVRELSPDDVKVTSMAIFSSAGTGLGTTFFTVLSGYIIEMYTPSSIYLLYGIASLVGITSLFFMKVYLIQAFQGERLQN</sequence>
<feature type="transmembrane region" description="Helical" evidence="7">
    <location>
        <begin position="253"/>
        <end position="276"/>
    </location>
</feature>
<evidence type="ECO:0000256" key="2">
    <source>
        <dbReference type="ARBA" id="ARBA00022448"/>
    </source>
</evidence>
<feature type="transmembrane region" description="Helical" evidence="7">
    <location>
        <begin position="92"/>
        <end position="118"/>
    </location>
</feature>
<keyword evidence="5 7" id="KW-1133">Transmembrane helix</keyword>
<feature type="domain" description="Major facilitator superfamily (MFS) profile" evidence="8">
    <location>
        <begin position="1"/>
        <end position="375"/>
    </location>
</feature>
<reference evidence="9 10" key="1">
    <citation type="submission" date="2016-09" db="EMBL/GenBank/DDBJ databases">
        <title>Desulfuribacillus arsenicus sp. nov., an obligately anaerobic, dissimilatory arsenic- and antimonate-reducing bacterium isolated from anoxic sediments.</title>
        <authorList>
            <person name="Abin C.A."/>
            <person name="Hollibaugh J.T."/>
        </authorList>
    </citation>
    <scope>NUCLEOTIDE SEQUENCE [LARGE SCALE GENOMIC DNA]</scope>
    <source>
        <strain evidence="9 10">MLFW-2</strain>
    </source>
</reference>
<evidence type="ECO:0000256" key="5">
    <source>
        <dbReference type="ARBA" id="ARBA00022989"/>
    </source>
</evidence>
<keyword evidence="6 7" id="KW-0472">Membrane</keyword>